<dbReference type="EMBL" id="MU006566">
    <property type="protein sequence ID" value="KAF2749280.1"/>
    <property type="molecule type" value="Genomic_DNA"/>
</dbReference>
<feature type="compositionally biased region" description="Polar residues" evidence="1">
    <location>
        <begin position="177"/>
        <end position="189"/>
    </location>
</feature>
<dbReference type="OrthoDB" id="3244603at2759"/>
<feature type="compositionally biased region" description="Polar residues" evidence="1">
    <location>
        <begin position="281"/>
        <end position="292"/>
    </location>
</feature>
<feature type="region of interest" description="Disordered" evidence="1">
    <location>
        <begin position="399"/>
        <end position="419"/>
    </location>
</feature>
<dbReference type="AlphaFoldDB" id="A0A6A6VIB7"/>
<feature type="region of interest" description="Disordered" evidence="1">
    <location>
        <begin position="27"/>
        <end position="100"/>
    </location>
</feature>
<name>A0A6A6VIB7_9PLEO</name>
<proteinExistence type="predicted"/>
<evidence type="ECO:0000313" key="2">
    <source>
        <dbReference type="EMBL" id="KAF2749280.1"/>
    </source>
</evidence>
<feature type="compositionally biased region" description="Low complexity" evidence="1">
    <location>
        <begin position="121"/>
        <end position="135"/>
    </location>
</feature>
<feature type="compositionally biased region" description="Basic and acidic residues" evidence="1">
    <location>
        <begin position="219"/>
        <end position="236"/>
    </location>
</feature>
<protein>
    <submittedName>
        <fullName evidence="2">Uncharacterized protein</fullName>
    </submittedName>
</protein>
<organism evidence="2 3">
    <name type="scientific">Sporormia fimetaria CBS 119925</name>
    <dbReference type="NCBI Taxonomy" id="1340428"/>
    <lineage>
        <taxon>Eukaryota</taxon>
        <taxon>Fungi</taxon>
        <taxon>Dikarya</taxon>
        <taxon>Ascomycota</taxon>
        <taxon>Pezizomycotina</taxon>
        <taxon>Dothideomycetes</taxon>
        <taxon>Pleosporomycetidae</taxon>
        <taxon>Pleosporales</taxon>
        <taxon>Sporormiaceae</taxon>
        <taxon>Sporormia</taxon>
    </lineage>
</organism>
<keyword evidence="3" id="KW-1185">Reference proteome</keyword>
<accession>A0A6A6VIB7</accession>
<sequence>MEEVLKHPTAAELDDYAEYKRLKRIYREERRKVGTSKKDQPTSSKEAPVVAAGQPITSQLRALPKPIPPPTPLRVATSAEEVSVFGQRRPQIDTPASVESPFLAGAGSHFSPYPSGIAIEPSTVSSHSPSLSLSSGQKGPALRPPTLGKQSTHSHKDEIREVAPWIDYELELIAETPTLSPRVETTPTDSLPPGPLSKAKARRQSAGQSPGPTLMVRSSSHDTGRLTARSHDDRSLKPGYGRGTGPQGLKKAISRSRNPLVKLFGGADGCEEADVGHPEPSAQSINWTFQPESSKRRLRTSSSDNRSRPLSPIPVRPISPLGSLITARPHRPHIFDATTDSPSAAQVAPSPEKSSAPAQALSLLRLSVPMSLQDFIGLNRRQRPREDVSTILPTLDALSRQQKAADVPASRHSTENSSY</sequence>
<feature type="compositionally biased region" description="Basic and acidic residues" evidence="1">
    <location>
        <begin position="27"/>
        <end position="40"/>
    </location>
</feature>
<evidence type="ECO:0000256" key="1">
    <source>
        <dbReference type="SAM" id="MobiDB-lite"/>
    </source>
</evidence>
<evidence type="ECO:0000313" key="3">
    <source>
        <dbReference type="Proteomes" id="UP000799440"/>
    </source>
</evidence>
<feature type="region of interest" description="Disordered" evidence="1">
    <location>
        <begin position="176"/>
        <end position="356"/>
    </location>
</feature>
<dbReference type="Proteomes" id="UP000799440">
    <property type="component" value="Unassembled WGS sequence"/>
</dbReference>
<gene>
    <name evidence="2" type="ORF">M011DRAFT_303260</name>
</gene>
<reference evidence="2" key="1">
    <citation type="journal article" date="2020" name="Stud. Mycol.">
        <title>101 Dothideomycetes genomes: a test case for predicting lifestyles and emergence of pathogens.</title>
        <authorList>
            <person name="Haridas S."/>
            <person name="Albert R."/>
            <person name="Binder M."/>
            <person name="Bloem J."/>
            <person name="Labutti K."/>
            <person name="Salamov A."/>
            <person name="Andreopoulos B."/>
            <person name="Baker S."/>
            <person name="Barry K."/>
            <person name="Bills G."/>
            <person name="Bluhm B."/>
            <person name="Cannon C."/>
            <person name="Castanera R."/>
            <person name="Culley D."/>
            <person name="Daum C."/>
            <person name="Ezra D."/>
            <person name="Gonzalez J."/>
            <person name="Henrissat B."/>
            <person name="Kuo A."/>
            <person name="Liang C."/>
            <person name="Lipzen A."/>
            <person name="Lutzoni F."/>
            <person name="Magnuson J."/>
            <person name="Mondo S."/>
            <person name="Nolan M."/>
            <person name="Ohm R."/>
            <person name="Pangilinan J."/>
            <person name="Park H.-J."/>
            <person name="Ramirez L."/>
            <person name="Alfaro M."/>
            <person name="Sun H."/>
            <person name="Tritt A."/>
            <person name="Yoshinaga Y."/>
            <person name="Zwiers L.-H."/>
            <person name="Turgeon B."/>
            <person name="Goodwin S."/>
            <person name="Spatafora J."/>
            <person name="Crous P."/>
            <person name="Grigoriev I."/>
        </authorList>
    </citation>
    <scope>NUCLEOTIDE SEQUENCE</scope>
    <source>
        <strain evidence="2">CBS 119925</strain>
    </source>
</reference>
<feature type="region of interest" description="Disordered" evidence="1">
    <location>
        <begin position="114"/>
        <end position="158"/>
    </location>
</feature>